<name>A0A1V0GY71_9RHOB</name>
<feature type="transmembrane region" description="Helical" evidence="5">
    <location>
        <begin position="125"/>
        <end position="158"/>
    </location>
</feature>
<feature type="transmembrane region" description="Helical" evidence="5">
    <location>
        <begin position="79"/>
        <end position="104"/>
    </location>
</feature>
<reference evidence="6" key="1">
    <citation type="submission" date="2017-12" db="EMBL/GenBank/DDBJ databases">
        <title>FDA dAtabase for Regulatory Grade micrObial Sequences (FDA-ARGOS): Supporting development and validation of Infectious Disease Dx tests.</title>
        <authorList>
            <person name="Campos J."/>
            <person name="Goldberg B."/>
            <person name="Tallon L."/>
            <person name="Sadzewicz L."/>
            <person name="Sengamalay N."/>
            <person name="Ott S."/>
            <person name="Godinez A."/>
            <person name="Nagaraj S."/>
            <person name="Vyas G."/>
            <person name="Aluvathingal J."/>
            <person name="Nadendla S."/>
            <person name="Geyer C."/>
            <person name="Nandy P."/>
            <person name="Hobson J."/>
            <person name="Sichtig H."/>
        </authorList>
    </citation>
    <scope>NUCLEOTIDE SEQUENCE</scope>
    <source>
        <strain evidence="6">FDAARGOS_252</strain>
        <plasmid evidence="6">unnamed4</plasmid>
    </source>
</reference>
<evidence type="ECO:0000256" key="2">
    <source>
        <dbReference type="ARBA" id="ARBA00022692"/>
    </source>
</evidence>
<dbReference type="Gene3D" id="1.20.120.1630">
    <property type="match status" value="1"/>
</dbReference>
<dbReference type="Proteomes" id="UP000191257">
    <property type="component" value="Plasmid unnamed4"/>
</dbReference>
<keyword evidence="7" id="KW-1185">Reference proteome</keyword>
<dbReference type="KEGG" id="pye:A6J80_21085"/>
<keyword evidence="2 5" id="KW-0812">Transmembrane</keyword>
<feature type="transmembrane region" description="Helical" evidence="5">
    <location>
        <begin position="46"/>
        <end position="67"/>
    </location>
</feature>
<evidence type="ECO:0000256" key="5">
    <source>
        <dbReference type="SAM" id="Phobius"/>
    </source>
</evidence>
<dbReference type="AlphaFoldDB" id="A0A1V0GY71"/>
<feature type="transmembrane region" description="Helical" evidence="5">
    <location>
        <begin position="6"/>
        <end position="25"/>
    </location>
</feature>
<keyword evidence="4 5" id="KW-0472">Membrane</keyword>
<keyword evidence="6" id="KW-0614">Plasmid</keyword>
<accession>A0A1V0GY71</accession>
<dbReference type="InterPro" id="IPR007318">
    <property type="entry name" value="Phopholipid_MeTrfase"/>
</dbReference>
<dbReference type="Pfam" id="PF04191">
    <property type="entry name" value="PEMT"/>
    <property type="match status" value="1"/>
</dbReference>
<gene>
    <name evidence="6" type="ORF">A6J80_21085</name>
</gene>
<evidence type="ECO:0000313" key="6">
    <source>
        <dbReference type="EMBL" id="ARC38803.1"/>
    </source>
</evidence>
<geneLocation type="plasmid" evidence="6 7">
    <name>unnamed4</name>
</geneLocation>
<evidence type="ECO:0000256" key="1">
    <source>
        <dbReference type="ARBA" id="ARBA00004127"/>
    </source>
</evidence>
<dbReference type="EMBL" id="CP020444">
    <property type="protein sequence ID" value="ARC38803.1"/>
    <property type="molecule type" value="Genomic_DNA"/>
</dbReference>
<sequence length="185" mass="19901">MGPLVITLMVIGMAIAGSALAVVLWSIANTDRRIWPPQTFGPVKLAVGWGGTFVFFAAVIALGMLSWGSVQLPIWLRYGLGPILILAGNAGVWVAVIGLGANQTMGAQGRLKTSGLYRFSRNPQYVADIAILIGWTLLSASIVAIPVITLGIAVFTAFPFAEESWLEERYGTAYLRYKAAARRFL</sequence>
<keyword evidence="3 5" id="KW-1133">Transmembrane helix</keyword>
<evidence type="ECO:0000256" key="4">
    <source>
        <dbReference type="ARBA" id="ARBA00023136"/>
    </source>
</evidence>
<comment type="subcellular location">
    <subcellularLocation>
        <location evidence="1">Endomembrane system</location>
        <topology evidence="1">Multi-pass membrane protein</topology>
    </subcellularLocation>
</comment>
<evidence type="ECO:0000313" key="7">
    <source>
        <dbReference type="Proteomes" id="UP000191257"/>
    </source>
</evidence>
<dbReference type="RefSeq" id="WP_080623089.1">
    <property type="nucleotide sequence ID" value="NZ_CAWMZI010000005.1"/>
</dbReference>
<evidence type="ECO:0000256" key="3">
    <source>
        <dbReference type="ARBA" id="ARBA00022989"/>
    </source>
</evidence>
<proteinExistence type="predicted"/>
<dbReference type="GO" id="GO:0012505">
    <property type="term" value="C:endomembrane system"/>
    <property type="evidence" value="ECO:0007669"/>
    <property type="project" value="UniProtKB-SubCell"/>
</dbReference>
<organism evidence="6 7">
    <name type="scientific">Paracoccus yeei</name>
    <dbReference type="NCBI Taxonomy" id="147645"/>
    <lineage>
        <taxon>Bacteria</taxon>
        <taxon>Pseudomonadati</taxon>
        <taxon>Pseudomonadota</taxon>
        <taxon>Alphaproteobacteria</taxon>
        <taxon>Rhodobacterales</taxon>
        <taxon>Paracoccaceae</taxon>
        <taxon>Paracoccus</taxon>
    </lineage>
</organism>
<protein>
    <submittedName>
        <fullName evidence="6">DUF1295 domain-containing protein</fullName>
    </submittedName>
</protein>